<evidence type="ECO:0000313" key="5">
    <source>
        <dbReference type="Proteomes" id="UP000037122"/>
    </source>
</evidence>
<dbReference type="PANTHER" id="PTHR24373">
    <property type="entry name" value="SLIT RELATED LEUCINE-RICH REPEAT NEURONAL PROTEIN"/>
    <property type="match status" value="1"/>
</dbReference>
<dbReference type="Gene3D" id="3.80.10.10">
    <property type="entry name" value="Ribonuclease Inhibitor"/>
    <property type="match status" value="2"/>
</dbReference>
<dbReference type="VEuPathDB" id="FungiDB:CJI96_0001586"/>
<dbReference type="EMBL" id="LGST01000018">
    <property type="protein sequence ID" value="KNE00631.1"/>
    <property type="molecule type" value="Genomic_DNA"/>
</dbReference>
<reference evidence="5" key="1">
    <citation type="journal article" date="2015" name="BMC Genomics">
        <title>Draft genome of a commonly misdiagnosed multidrug resistant pathogen Candida auris.</title>
        <authorList>
            <person name="Chatterjee S."/>
            <person name="Alampalli S.V."/>
            <person name="Nageshan R.K."/>
            <person name="Chettiar S.T."/>
            <person name="Joshi S."/>
            <person name="Tatu U.S."/>
        </authorList>
    </citation>
    <scope>NUCLEOTIDE SEQUENCE [LARGE SCALE GENOMIC DNA]</scope>
    <source>
        <strain evidence="5">6684</strain>
    </source>
</reference>
<dbReference type="PROSITE" id="PS51450">
    <property type="entry name" value="LRR"/>
    <property type="match status" value="1"/>
</dbReference>
<dbReference type="VEuPathDB" id="FungiDB:CJJ07_001212"/>
<dbReference type="InterPro" id="IPR032675">
    <property type="entry name" value="LRR_dom_sf"/>
</dbReference>
<reference evidence="4" key="5">
    <citation type="submission" date="2021-06" db="EMBL/GenBank/DDBJ databases">
        <title>Candida auris outbreak in lebanese hospital.</title>
        <authorList>
            <person name="Finianos M."/>
        </authorList>
    </citation>
    <scope>NUCLEOTIDE SEQUENCE</scope>
    <source>
        <strain evidence="4">CA7LBN</strain>
    </source>
</reference>
<accession>A0A0L0P3N4</accession>
<dbReference type="EMBL" id="CP076750">
    <property type="protein sequence ID" value="QWW23035.1"/>
    <property type="molecule type" value="Genomic_DNA"/>
</dbReference>
<dbReference type="STRING" id="498019.A0A2H1A838"/>
<protein>
    <submittedName>
        <fullName evidence="3">Uncharacterized protein</fullName>
    </submittedName>
</protein>
<dbReference type="VEuPathDB" id="FungiDB:CJI97_000156"/>
<sequence>MEYDKLDPNLFLDLPWLVVREILSYVPKEYISETFLKVPGLRYRLIEEYYSELHFVLTPLKRPHACFDDKAELIDITSYGEISSFLDDNPDIVPQTVRVMTSMDFISMRSLLTEYRDWFLEIPNLHFHIESHHFTDDCFEFIQSFPNLRKLQLTGPVIDDITDLSTTFWKLRDLETLVLLGHGIKSWSGIKLPPNLKHLDISWTHKCDITTINIPSTVEEIYWNDAGVSSEKLRNVKFPSSLSTLVITECKLESLTLSDLPQSLKCLAISRAQLTKFVYDDQYNQWPHSLETLILSYNQLDNNSLRQLSQTKMPSALKILKLDGNSFTHLHHLKHLPDDLKLMDISKCPIQSLEDPTNDDGYSFYHFPQSLETLNVSECLHLTSQNPDTLILPSERIRLPESLLELDLSGCWNIRFDSFFFPRSLRRLSLSGSNIADLNRYDYTKINGLPSTEPPISWRDLEHLISLDLSANSIRSLTGWNPPPKLVTLDLMSNMIKEISATFTIFNRKKNQYLVHLQNINLANNKIENIDDEATLPSNLVSLSLENNLLARFKFTDGILSSPMLRKLNLAANDISQMSVATSKRSTLEELDLSLGSGERTSRPISSETLYGVFEKLGLQVARKKRKVRTLHQFIQH</sequence>
<gene>
    <name evidence="3" type="ORF">B9J08_000151</name>
    <name evidence="4" type="ORF">CA7LBN_001836</name>
    <name evidence="2" type="ORF">QG37_02668</name>
</gene>
<dbReference type="SUPFAM" id="SSF52058">
    <property type="entry name" value="L domain-like"/>
    <property type="match status" value="1"/>
</dbReference>
<proteinExistence type="predicted"/>
<evidence type="ECO:0000313" key="2">
    <source>
        <dbReference type="EMBL" id="KNE00631.1"/>
    </source>
</evidence>
<evidence type="ECO:0000256" key="1">
    <source>
        <dbReference type="ARBA" id="ARBA00022729"/>
    </source>
</evidence>
<evidence type="ECO:0000313" key="4">
    <source>
        <dbReference type="EMBL" id="QWW23035.1"/>
    </source>
</evidence>
<dbReference type="VEuPathDB" id="FungiDB:QG37_02668"/>
<dbReference type="AlphaFoldDB" id="A0A2H1A838"/>
<dbReference type="Proteomes" id="UP000825438">
    <property type="component" value="Chromosome II"/>
</dbReference>
<reference evidence="3" key="3">
    <citation type="journal article" date="2017" name="Clin. Infect. Dis.">
        <title>Simultaneous emergence of multidrug-resistant Candida auris on 3 continents confirmed by whole-genome sequencing and epidemiological analyses.</title>
        <authorList>
            <person name="Lockhart S.R."/>
            <person name="Etienne K.A."/>
            <person name="Vallabhaneni S."/>
            <person name="Farooqi J."/>
            <person name="Chowdhary A."/>
            <person name="Govender N.P."/>
            <person name="Colombo A.L."/>
            <person name="Calvo B."/>
            <person name="Cuomo C.A."/>
            <person name="Desjardins C.A."/>
            <person name="Berkow E.L."/>
            <person name="Castanheira M."/>
            <person name="Magobo R.E."/>
            <person name="Jabeen K."/>
            <person name="Asghar R.J."/>
            <person name="Meis J.F."/>
            <person name="Jackson B."/>
            <person name="Chiller T."/>
            <person name="Litvintseva A.P."/>
        </authorList>
    </citation>
    <scope>NUCLEOTIDE SEQUENCE [LARGE SCALE GENOMIC DNA]</scope>
    <source>
        <strain evidence="3">B8441</strain>
    </source>
</reference>
<dbReference type="InterPro" id="IPR050328">
    <property type="entry name" value="Dev_Immune_Receptor"/>
</dbReference>
<name>A0A2H1A838_CANAR</name>
<reference evidence="2" key="2">
    <citation type="submission" date="2015-07" db="EMBL/GenBank/DDBJ databases">
        <title>Draft Genome of a commonly misdiagnosed multidrug resistant pathogen Candida auris.</title>
        <authorList>
            <person name="Alampalli S.V."/>
            <person name="Chatterjee S."/>
            <person name="Nageshan R.K."/>
            <person name="Joshi S."/>
            <person name="Thiruganasambandam S.C."/>
            <person name="Tatu U.S."/>
        </authorList>
    </citation>
    <scope>NUCLEOTIDE SEQUENCE [LARGE SCALE GENOMIC DNA]</scope>
    <source>
        <strain evidence="2">6684</strain>
    </source>
</reference>
<dbReference type="EMBL" id="PEKT02000001">
    <property type="protein sequence ID" value="PIS58703.1"/>
    <property type="molecule type" value="Genomic_DNA"/>
</dbReference>
<keyword evidence="1" id="KW-0732">Signal</keyword>
<accession>A0A2H1A838</accession>
<dbReference type="OMA" id="TFKGYYQ"/>
<evidence type="ECO:0000313" key="3">
    <source>
        <dbReference type="EMBL" id="PIS58703.1"/>
    </source>
</evidence>
<organism evidence="3">
    <name type="scientific">Candidozyma auris</name>
    <name type="common">Yeast</name>
    <name type="synonym">Candida auris</name>
    <dbReference type="NCBI Taxonomy" id="498019"/>
    <lineage>
        <taxon>Eukaryota</taxon>
        <taxon>Fungi</taxon>
        <taxon>Dikarya</taxon>
        <taxon>Ascomycota</taxon>
        <taxon>Saccharomycotina</taxon>
        <taxon>Pichiomycetes</taxon>
        <taxon>Metschnikowiaceae</taxon>
        <taxon>Candidozyma</taxon>
    </lineage>
</organism>
<dbReference type="VEuPathDB" id="FungiDB:B9J08_000151"/>
<dbReference type="Proteomes" id="UP000037122">
    <property type="component" value="Unassembled WGS sequence"/>
</dbReference>
<dbReference type="PANTHER" id="PTHR24373:SF370">
    <property type="entry name" value="FISH-LIPS, ISOFORM E"/>
    <property type="match status" value="1"/>
</dbReference>
<reference evidence="3" key="4">
    <citation type="submission" date="2017-11" db="EMBL/GenBank/DDBJ databases">
        <title>Candida auris genome assembly and annotation.</title>
        <authorList>
            <person name="Munoz J.F."/>
            <person name="Gade L.G."/>
            <person name="Chow N.A."/>
            <person name="Litvintseva A.P."/>
            <person name="Loparev V.N."/>
            <person name="Cuomo C.A."/>
        </authorList>
    </citation>
    <scope>NUCLEOTIDE SEQUENCE</scope>
    <source>
        <strain evidence="3">B8441</strain>
    </source>
</reference>
<dbReference type="VEuPathDB" id="FungiDB:CJJ09_002126"/>
<dbReference type="InterPro" id="IPR001611">
    <property type="entry name" value="Leu-rich_rpt"/>
</dbReference>
<dbReference type="GO" id="GO:0031012">
    <property type="term" value="C:extracellular matrix"/>
    <property type="evidence" value="ECO:0007669"/>
    <property type="project" value="TreeGrafter"/>
</dbReference>